<evidence type="ECO:0000256" key="9">
    <source>
        <dbReference type="ARBA" id="ARBA00093769"/>
    </source>
</evidence>
<keyword evidence="5" id="KW-0963">Cytoplasm</keyword>
<comment type="caution">
    <text evidence="12">The sequence shown here is derived from an EMBL/GenBank/DDBJ whole genome shotgun (WGS) entry which is preliminary data.</text>
</comment>
<keyword evidence="6" id="KW-0812">Transmembrane</keyword>
<evidence type="ECO:0000256" key="6">
    <source>
        <dbReference type="ARBA" id="ARBA00022692"/>
    </source>
</evidence>
<keyword evidence="13" id="KW-1185">Reference proteome</keyword>
<protein>
    <recommendedName>
        <fullName evidence="10">Gasdermin bGSDM</fullName>
    </recommendedName>
    <alternativeName>
        <fullName evidence="11">Bacterial gasdermin</fullName>
    </alternativeName>
</protein>
<evidence type="ECO:0000256" key="2">
    <source>
        <dbReference type="ARBA" id="ARBA00004651"/>
    </source>
</evidence>
<dbReference type="InterPro" id="IPR058978">
    <property type="entry name" value="GSDM_bact-type"/>
</dbReference>
<gene>
    <name evidence="12" type="ORF">GCM10022423_19040</name>
</gene>
<dbReference type="EMBL" id="BAABDU010000003">
    <property type="protein sequence ID" value="GAA3766564.1"/>
    <property type="molecule type" value="Genomic_DNA"/>
</dbReference>
<dbReference type="Proteomes" id="UP001500748">
    <property type="component" value="Unassembled WGS sequence"/>
</dbReference>
<evidence type="ECO:0000256" key="1">
    <source>
        <dbReference type="ARBA" id="ARBA00004496"/>
    </source>
</evidence>
<evidence type="ECO:0000256" key="7">
    <source>
        <dbReference type="ARBA" id="ARBA00023118"/>
    </source>
</evidence>
<comment type="similarity">
    <text evidence="9">Belongs to the bacterial gasdermin family.</text>
</comment>
<dbReference type="RefSeq" id="WP_345143467.1">
    <property type="nucleotide sequence ID" value="NZ_BAABDU010000003.1"/>
</dbReference>
<evidence type="ECO:0000256" key="3">
    <source>
        <dbReference type="ARBA" id="ARBA00022452"/>
    </source>
</evidence>
<accession>A0ABP7GKF5</accession>
<keyword evidence="4" id="KW-1003">Cell membrane</keyword>
<keyword evidence="7" id="KW-0051">Antiviral defense</keyword>
<comment type="subcellular location">
    <subcellularLocation>
        <location evidence="2">Cell membrane</location>
        <topology evidence="2">Multi-pass membrane protein</topology>
    </subcellularLocation>
    <subcellularLocation>
        <location evidence="1">Cytoplasm</location>
    </subcellularLocation>
</comment>
<evidence type="ECO:0000313" key="12">
    <source>
        <dbReference type="EMBL" id="GAA3766564.1"/>
    </source>
</evidence>
<name>A0ABP7GKF5_9FLAO</name>
<proteinExistence type="inferred from homology"/>
<keyword evidence="3" id="KW-1134">Transmembrane beta strand</keyword>
<evidence type="ECO:0000256" key="11">
    <source>
        <dbReference type="ARBA" id="ARBA00093802"/>
    </source>
</evidence>
<evidence type="ECO:0000256" key="10">
    <source>
        <dbReference type="ARBA" id="ARBA00093798"/>
    </source>
</evidence>
<evidence type="ECO:0000256" key="5">
    <source>
        <dbReference type="ARBA" id="ARBA00022490"/>
    </source>
</evidence>
<sequence>MKLTTFLSNQGYDIIQGPVRNHKPLQLWLKRPFDEAQLYYAHIEHAFKSNIILNEIVNPALNVNSNHKDDYGFNIGITLLQQIMETLGLGNFELTSKIKSGKKVTISYDNSITKEYAVGNLEDYMFNADFLHPNPALLKNANRNYILVISGIVFAKNVIVDIETDFVVDNNLTASLNEIASGKVDFSVNSQNQLKMVSNTDTLFPIAVKANRIDYDKSRFKKLKLVTDTNDIF</sequence>
<keyword evidence="8" id="KW-0472">Membrane</keyword>
<evidence type="ECO:0000256" key="8">
    <source>
        <dbReference type="ARBA" id="ARBA00023136"/>
    </source>
</evidence>
<organism evidence="12 13">
    <name type="scientific">Flavobacterium ginsengiterrae</name>
    <dbReference type="NCBI Taxonomy" id="871695"/>
    <lineage>
        <taxon>Bacteria</taxon>
        <taxon>Pseudomonadati</taxon>
        <taxon>Bacteroidota</taxon>
        <taxon>Flavobacteriia</taxon>
        <taxon>Flavobacteriales</taxon>
        <taxon>Flavobacteriaceae</taxon>
        <taxon>Flavobacterium</taxon>
    </lineage>
</organism>
<evidence type="ECO:0000256" key="4">
    <source>
        <dbReference type="ARBA" id="ARBA00022475"/>
    </source>
</evidence>
<evidence type="ECO:0000313" key="13">
    <source>
        <dbReference type="Proteomes" id="UP001500748"/>
    </source>
</evidence>
<dbReference type="Pfam" id="PF26164">
    <property type="entry name" value="Bact_GSDM"/>
    <property type="match status" value="1"/>
</dbReference>
<reference evidence="13" key="1">
    <citation type="journal article" date="2019" name="Int. J. Syst. Evol. Microbiol.">
        <title>The Global Catalogue of Microorganisms (GCM) 10K type strain sequencing project: providing services to taxonomists for standard genome sequencing and annotation.</title>
        <authorList>
            <consortium name="The Broad Institute Genomics Platform"/>
            <consortium name="The Broad Institute Genome Sequencing Center for Infectious Disease"/>
            <person name="Wu L."/>
            <person name="Ma J."/>
        </authorList>
    </citation>
    <scope>NUCLEOTIDE SEQUENCE [LARGE SCALE GENOMIC DNA]</scope>
    <source>
        <strain evidence="13">JCM 17337</strain>
    </source>
</reference>